<dbReference type="InterPro" id="IPR051351">
    <property type="entry name" value="Ascorbate-PTS_EIIA_comp"/>
</dbReference>
<proteinExistence type="predicted"/>
<accession>A0A370QMG3</accession>
<evidence type="ECO:0000313" key="3">
    <source>
        <dbReference type="EMBL" id="RDK89551.1"/>
    </source>
</evidence>
<sequence>MSINALLNQRWQFCHQPLTWRNAIHMACQPLINEHKVNAHYPLHIIDALKQDSSAFVAGTATLVVYAKPEHGVISKQGEAAVLKCEKPVVLPDGNKIRMIITISAGDIQEQNELRRQVISWLSEKQRSERLLQTTSQPMLHKRMTADLHAAY</sequence>
<dbReference type="Proteomes" id="UP000254848">
    <property type="component" value="Unassembled WGS sequence"/>
</dbReference>
<dbReference type="Gene3D" id="3.40.930.10">
    <property type="entry name" value="Mannitol-specific EII, Chain A"/>
    <property type="match status" value="1"/>
</dbReference>
<dbReference type="GO" id="GO:0016301">
    <property type="term" value="F:kinase activity"/>
    <property type="evidence" value="ECO:0007669"/>
    <property type="project" value="UniProtKB-KW"/>
</dbReference>
<evidence type="ECO:0000256" key="1">
    <source>
        <dbReference type="ARBA" id="ARBA00022553"/>
    </source>
</evidence>
<organism evidence="3 4">
    <name type="scientific">Enterobacillus tribolii</name>
    <dbReference type="NCBI Taxonomy" id="1487935"/>
    <lineage>
        <taxon>Bacteria</taxon>
        <taxon>Pseudomonadati</taxon>
        <taxon>Pseudomonadota</taxon>
        <taxon>Gammaproteobacteria</taxon>
        <taxon>Enterobacterales</taxon>
        <taxon>Hafniaceae</taxon>
        <taxon>Enterobacillus</taxon>
    </lineage>
</organism>
<gene>
    <name evidence="3" type="ORF">C8D90_107203</name>
</gene>
<protein>
    <submittedName>
        <fullName evidence="3">PTS system ascorbate-specific IIA component</fullName>
    </submittedName>
</protein>
<keyword evidence="2" id="KW-0418">Kinase</keyword>
<dbReference type="EMBL" id="QRAP01000007">
    <property type="protein sequence ID" value="RDK89551.1"/>
    <property type="molecule type" value="Genomic_DNA"/>
</dbReference>
<reference evidence="3 4" key="1">
    <citation type="submission" date="2018-07" db="EMBL/GenBank/DDBJ databases">
        <title>Genomic Encyclopedia of Type Strains, Phase IV (KMG-IV): sequencing the most valuable type-strain genomes for metagenomic binning, comparative biology and taxonomic classification.</title>
        <authorList>
            <person name="Goeker M."/>
        </authorList>
    </citation>
    <scope>NUCLEOTIDE SEQUENCE [LARGE SCALE GENOMIC DNA]</scope>
    <source>
        <strain evidence="3 4">DSM 103736</strain>
    </source>
</reference>
<keyword evidence="1" id="KW-0597">Phosphoprotein</keyword>
<dbReference type="AlphaFoldDB" id="A0A370QMG3"/>
<keyword evidence="2" id="KW-0808">Transferase</keyword>
<dbReference type="RefSeq" id="WP_115459421.1">
    <property type="nucleotide sequence ID" value="NZ_QRAP01000007.1"/>
</dbReference>
<evidence type="ECO:0000313" key="4">
    <source>
        <dbReference type="Proteomes" id="UP000254848"/>
    </source>
</evidence>
<evidence type="ECO:0000256" key="2">
    <source>
        <dbReference type="ARBA" id="ARBA00022777"/>
    </source>
</evidence>
<dbReference type="PANTHER" id="PTHR36203:SF1">
    <property type="entry name" value="ASCORBATE-SPECIFIC PTS SYSTEM EIIA COMPONENT"/>
    <property type="match status" value="1"/>
</dbReference>
<comment type="caution">
    <text evidence="3">The sequence shown here is derived from an EMBL/GenBank/DDBJ whole genome shotgun (WGS) entry which is preliminary data.</text>
</comment>
<name>A0A370QMG3_9GAMM</name>
<dbReference type="SUPFAM" id="SSF55804">
    <property type="entry name" value="Phoshotransferase/anion transport protein"/>
    <property type="match status" value="1"/>
</dbReference>
<dbReference type="InterPro" id="IPR016152">
    <property type="entry name" value="PTrfase/Anion_transptr"/>
</dbReference>
<dbReference type="OrthoDB" id="1634238at2"/>
<keyword evidence="4" id="KW-1185">Reference proteome</keyword>
<dbReference type="PANTHER" id="PTHR36203">
    <property type="entry name" value="ASCORBATE-SPECIFIC PTS SYSTEM EIIA COMPONENT"/>
    <property type="match status" value="1"/>
</dbReference>